<keyword evidence="3" id="KW-1185">Reference proteome</keyword>
<protein>
    <submittedName>
        <fullName evidence="2">Uncharacterized protein</fullName>
    </submittedName>
</protein>
<evidence type="ECO:0000313" key="2">
    <source>
        <dbReference type="EMBL" id="QCD82613.1"/>
    </source>
</evidence>
<sequence length="172" mass="18439">MQDAELTGVVGSINPIRQSRVVMSQVLGLGSPNTRSQRAVSAPVRSKPVPKRGIGLGPVGPEAKKWLEVRDLPPPWPPLRRCPIAPGPPSPQVVAGGSSCKHRAEKISLYEAVLLTPRSSSSPIQDDDHSPNQENGVPCFTSPVNLTSPSCLRRKKLFAITPTFALPDESQL</sequence>
<organism evidence="2 3">
    <name type="scientific">Vigna unguiculata</name>
    <name type="common">Cowpea</name>
    <dbReference type="NCBI Taxonomy" id="3917"/>
    <lineage>
        <taxon>Eukaryota</taxon>
        <taxon>Viridiplantae</taxon>
        <taxon>Streptophyta</taxon>
        <taxon>Embryophyta</taxon>
        <taxon>Tracheophyta</taxon>
        <taxon>Spermatophyta</taxon>
        <taxon>Magnoliopsida</taxon>
        <taxon>eudicotyledons</taxon>
        <taxon>Gunneridae</taxon>
        <taxon>Pentapetalae</taxon>
        <taxon>rosids</taxon>
        <taxon>fabids</taxon>
        <taxon>Fabales</taxon>
        <taxon>Fabaceae</taxon>
        <taxon>Papilionoideae</taxon>
        <taxon>50 kb inversion clade</taxon>
        <taxon>NPAAA clade</taxon>
        <taxon>indigoferoid/millettioid clade</taxon>
        <taxon>Phaseoleae</taxon>
        <taxon>Vigna</taxon>
    </lineage>
</organism>
<reference evidence="2 3" key="1">
    <citation type="submission" date="2019-04" db="EMBL/GenBank/DDBJ databases">
        <title>An improved genome assembly and genetic linkage map for asparagus bean, Vigna unguiculata ssp. sesquipedialis.</title>
        <authorList>
            <person name="Xia Q."/>
            <person name="Zhang R."/>
            <person name="Dong Y."/>
        </authorList>
    </citation>
    <scope>NUCLEOTIDE SEQUENCE [LARGE SCALE GENOMIC DNA]</scope>
    <source>
        <tissue evidence="2">Leaf</tissue>
    </source>
</reference>
<accession>A0A4D6L291</accession>
<dbReference type="Proteomes" id="UP000501690">
    <property type="component" value="Linkage Group LG2"/>
</dbReference>
<evidence type="ECO:0000256" key="1">
    <source>
        <dbReference type="SAM" id="MobiDB-lite"/>
    </source>
</evidence>
<gene>
    <name evidence="2" type="ORF">DEO72_LG2g2953</name>
</gene>
<name>A0A4D6L291_VIGUN</name>
<feature type="region of interest" description="Disordered" evidence="1">
    <location>
        <begin position="118"/>
        <end position="140"/>
    </location>
</feature>
<dbReference type="EMBL" id="CP039346">
    <property type="protein sequence ID" value="QCD82613.1"/>
    <property type="molecule type" value="Genomic_DNA"/>
</dbReference>
<evidence type="ECO:0000313" key="3">
    <source>
        <dbReference type="Proteomes" id="UP000501690"/>
    </source>
</evidence>
<dbReference type="AlphaFoldDB" id="A0A4D6L291"/>
<proteinExistence type="predicted"/>
<feature type="region of interest" description="Disordered" evidence="1">
    <location>
        <begin position="31"/>
        <end position="58"/>
    </location>
</feature>